<keyword evidence="4" id="KW-1185">Reference proteome</keyword>
<evidence type="ECO:0000313" key="4">
    <source>
        <dbReference type="Proteomes" id="UP001443914"/>
    </source>
</evidence>
<comment type="caution">
    <text evidence="3">The sequence shown here is derived from an EMBL/GenBank/DDBJ whole genome shotgun (WGS) entry which is preliminary data.</text>
</comment>
<proteinExistence type="predicted"/>
<reference evidence="3" key="1">
    <citation type="submission" date="2024-03" db="EMBL/GenBank/DDBJ databases">
        <title>WGS assembly of Saponaria officinalis var. Norfolk2.</title>
        <authorList>
            <person name="Jenkins J."/>
            <person name="Shu S."/>
            <person name="Grimwood J."/>
            <person name="Barry K."/>
            <person name="Goodstein D."/>
            <person name="Schmutz J."/>
            <person name="Leebens-Mack J."/>
            <person name="Osbourn A."/>
        </authorList>
    </citation>
    <scope>NUCLEOTIDE SEQUENCE [LARGE SCALE GENOMIC DNA]</scope>
    <source>
        <strain evidence="3">JIC</strain>
    </source>
</reference>
<feature type="domain" description="Retrotransposon gag" evidence="2">
    <location>
        <begin position="79"/>
        <end position="144"/>
    </location>
</feature>
<sequence>MREFATIIAEALGNRDLNNEEDSVKYFKKMASYNPKTYDGKPDPVEFENWIRGMDKIFDAIKCPEKWKIGFAIGFGLSQFKEAMRSKFYPLSLRRQKEEEFNKLEQESMSVMTYAGKFMELSRFAPHLVATEELRMNRFERGLNWSLRDRLSTHTCLNYQEMYDKATNAERMMKEINEEQMMHKRKFEGERGTERNFFKPPNLGGGKNFTNQTRGRYQGPRCGKCGLTNHAMEQCRYVWIPGLR</sequence>
<feature type="region of interest" description="Disordered" evidence="1">
    <location>
        <begin position="190"/>
        <end position="215"/>
    </location>
</feature>
<dbReference type="EMBL" id="JBDFQZ010000006">
    <property type="protein sequence ID" value="KAK9714867.1"/>
    <property type="molecule type" value="Genomic_DNA"/>
</dbReference>
<dbReference type="AlphaFoldDB" id="A0AAW1KAH5"/>
<dbReference type="Pfam" id="PF03732">
    <property type="entry name" value="Retrotrans_gag"/>
    <property type="match status" value="1"/>
</dbReference>
<accession>A0AAW1KAH5</accession>
<gene>
    <name evidence="3" type="ORF">RND81_06G126300</name>
</gene>
<evidence type="ECO:0000313" key="3">
    <source>
        <dbReference type="EMBL" id="KAK9714867.1"/>
    </source>
</evidence>
<name>A0AAW1KAH5_SAPOF</name>
<evidence type="ECO:0000256" key="1">
    <source>
        <dbReference type="SAM" id="MobiDB-lite"/>
    </source>
</evidence>
<dbReference type="Proteomes" id="UP001443914">
    <property type="component" value="Unassembled WGS sequence"/>
</dbReference>
<evidence type="ECO:0000259" key="2">
    <source>
        <dbReference type="Pfam" id="PF03732"/>
    </source>
</evidence>
<dbReference type="PANTHER" id="PTHR35046">
    <property type="entry name" value="ZINC KNUCKLE (CCHC-TYPE) FAMILY PROTEIN"/>
    <property type="match status" value="1"/>
</dbReference>
<protein>
    <recommendedName>
        <fullName evidence="2">Retrotransposon gag domain-containing protein</fullName>
    </recommendedName>
</protein>
<dbReference type="PANTHER" id="PTHR35046:SF18">
    <property type="entry name" value="RNA-DIRECTED DNA POLYMERASE"/>
    <property type="match status" value="1"/>
</dbReference>
<dbReference type="InterPro" id="IPR005162">
    <property type="entry name" value="Retrotrans_gag_dom"/>
</dbReference>
<organism evidence="3 4">
    <name type="scientific">Saponaria officinalis</name>
    <name type="common">Common soapwort</name>
    <name type="synonym">Lychnis saponaria</name>
    <dbReference type="NCBI Taxonomy" id="3572"/>
    <lineage>
        <taxon>Eukaryota</taxon>
        <taxon>Viridiplantae</taxon>
        <taxon>Streptophyta</taxon>
        <taxon>Embryophyta</taxon>
        <taxon>Tracheophyta</taxon>
        <taxon>Spermatophyta</taxon>
        <taxon>Magnoliopsida</taxon>
        <taxon>eudicotyledons</taxon>
        <taxon>Gunneridae</taxon>
        <taxon>Pentapetalae</taxon>
        <taxon>Caryophyllales</taxon>
        <taxon>Caryophyllaceae</taxon>
        <taxon>Caryophylleae</taxon>
        <taxon>Saponaria</taxon>
    </lineage>
</organism>